<keyword evidence="3" id="KW-0804">Transcription</keyword>
<dbReference type="SMART" id="SM00345">
    <property type="entry name" value="HTH_GNTR"/>
    <property type="match status" value="1"/>
</dbReference>
<dbReference type="InterPro" id="IPR000524">
    <property type="entry name" value="Tscrpt_reg_HTH_GntR"/>
</dbReference>
<sequence>MSARVGFGKRAKLVEDLAGQIRSGRLPSGAQLPGENRLAELYQVSRGTVRSALSELQQRALITTQTGVGSFVTFDGVHLDQGVGWARALAESGFTLSTELISIGTARDAELSERFGVDSFVAVLRRRRAENGHPVSLERSVLPGDGPLADLPERGLVGGSLTATLTAAGLRGIGGEQWITMCALGDQAELLERGPEEQFLRAVRTTVGAAGTLVEHVTSLLDPARFRFHLRFGPQ</sequence>
<dbReference type="Pfam" id="PF07702">
    <property type="entry name" value="UTRA"/>
    <property type="match status" value="1"/>
</dbReference>
<evidence type="ECO:0000259" key="4">
    <source>
        <dbReference type="PROSITE" id="PS50949"/>
    </source>
</evidence>
<keyword evidence="2" id="KW-0238">DNA-binding</keyword>
<dbReference type="PANTHER" id="PTHR44846:SF17">
    <property type="entry name" value="GNTR-FAMILY TRANSCRIPTIONAL REGULATOR"/>
    <property type="match status" value="1"/>
</dbReference>
<evidence type="ECO:0000256" key="3">
    <source>
        <dbReference type="ARBA" id="ARBA00023163"/>
    </source>
</evidence>
<organism evidence="5 6">
    <name type="scientific">Amycolatopsis samaneae</name>
    <dbReference type="NCBI Taxonomy" id="664691"/>
    <lineage>
        <taxon>Bacteria</taxon>
        <taxon>Bacillati</taxon>
        <taxon>Actinomycetota</taxon>
        <taxon>Actinomycetes</taxon>
        <taxon>Pseudonocardiales</taxon>
        <taxon>Pseudonocardiaceae</taxon>
        <taxon>Amycolatopsis</taxon>
    </lineage>
</organism>
<dbReference type="SMART" id="SM00866">
    <property type="entry name" value="UTRA"/>
    <property type="match status" value="1"/>
</dbReference>
<keyword evidence="6" id="KW-1185">Reference proteome</keyword>
<evidence type="ECO:0000313" key="5">
    <source>
        <dbReference type="EMBL" id="MFD2461736.1"/>
    </source>
</evidence>
<proteinExistence type="predicted"/>
<name>A0ABW5GLK4_9PSEU</name>
<dbReference type="Pfam" id="PF00392">
    <property type="entry name" value="GntR"/>
    <property type="match status" value="1"/>
</dbReference>
<evidence type="ECO:0000256" key="2">
    <source>
        <dbReference type="ARBA" id="ARBA00023125"/>
    </source>
</evidence>
<accession>A0ABW5GLK4</accession>
<dbReference type="Proteomes" id="UP001597419">
    <property type="component" value="Unassembled WGS sequence"/>
</dbReference>
<dbReference type="InterPro" id="IPR036390">
    <property type="entry name" value="WH_DNA-bd_sf"/>
</dbReference>
<keyword evidence="1" id="KW-0805">Transcription regulation</keyword>
<feature type="domain" description="HTH gntR-type" evidence="4">
    <location>
        <begin position="7"/>
        <end position="75"/>
    </location>
</feature>
<dbReference type="SUPFAM" id="SSF64288">
    <property type="entry name" value="Chorismate lyase-like"/>
    <property type="match status" value="1"/>
</dbReference>
<dbReference type="PANTHER" id="PTHR44846">
    <property type="entry name" value="MANNOSYL-D-GLYCERATE TRANSPORT/METABOLISM SYSTEM REPRESSOR MNGR-RELATED"/>
    <property type="match status" value="1"/>
</dbReference>
<comment type="caution">
    <text evidence="5">The sequence shown here is derived from an EMBL/GenBank/DDBJ whole genome shotgun (WGS) entry which is preliminary data.</text>
</comment>
<dbReference type="Gene3D" id="3.40.1410.10">
    <property type="entry name" value="Chorismate lyase-like"/>
    <property type="match status" value="1"/>
</dbReference>
<dbReference type="PRINTS" id="PR00035">
    <property type="entry name" value="HTHGNTR"/>
</dbReference>
<dbReference type="Gene3D" id="1.10.10.10">
    <property type="entry name" value="Winged helix-like DNA-binding domain superfamily/Winged helix DNA-binding domain"/>
    <property type="match status" value="1"/>
</dbReference>
<dbReference type="InterPro" id="IPR050679">
    <property type="entry name" value="Bact_HTH_transcr_reg"/>
</dbReference>
<dbReference type="InterPro" id="IPR011663">
    <property type="entry name" value="UTRA"/>
</dbReference>
<dbReference type="EMBL" id="JBHUKU010000014">
    <property type="protein sequence ID" value="MFD2461736.1"/>
    <property type="molecule type" value="Genomic_DNA"/>
</dbReference>
<evidence type="ECO:0000256" key="1">
    <source>
        <dbReference type="ARBA" id="ARBA00023015"/>
    </source>
</evidence>
<gene>
    <name evidence="5" type="ORF">ACFSYJ_24225</name>
</gene>
<dbReference type="CDD" id="cd07377">
    <property type="entry name" value="WHTH_GntR"/>
    <property type="match status" value="1"/>
</dbReference>
<dbReference type="InterPro" id="IPR036388">
    <property type="entry name" value="WH-like_DNA-bd_sf"/>
</dbReference>
<dbReference type="InterPro" id="IPR028978">
    <property type="entry name" value="Chorismate_lyase_/UTRA_dom_sf"/>
</dbReference>
<protein>
    <submittedName>
        <fullName evidence="5">GntR family transcriptional regulator</fullName>
    </submittedName>
</protein>
<dbReference type="RefSeq" id="WP_345390522.1">
    <property type="nucleotide sequence ID" value="NZ_BAABHG010000004.1"/>
</dbReference>
<reference evidence="6" key="1">
    <citation type="journal article" date="2019" name="Int. J. Syst. Evol. Microbiol.">
        <title>The Global Catalogue of Microorganisms (GCM) 10K type strain sequencing project: providing services to taxonomists for standard genome sequencing and annotation.</title>
        <authorList>
            <consortium name="The Broad Institute Genomics Platform"/>
            <consortium name="The Broad Institute Genome Sequencing Center for Infectious Disease"/>
            <person name="Wu L."/>
            <person name="Ma J."/>
        </authorList>
    </citation>
    <scope>NUCLEOTIDE SEQUENCE [LARGE SCALE GENOMIC DNA]</scope>
    <source>
        <strain evidence="6">CGMCC 4.7643</strain>
    </source>
</reference>
<evidence type="ECO:0000313" key="6">
    <source>
        <dbReference type="Proteomes" id="UP001597419"/>
    </source>
</evidence>
<dbReference type="PROSITE" id="PS50949">
    <property type="entry name" value="HTH_GNTR"/>
    <property type="match status" value="1"/>
</dbReference>
<dbReference type="SUPFAM" id="SSF46785">
    <property type="entry name" value="Winged helix' DNA-binding domain"/>
    <property type="match status" value="1"/>
</dbReference>